<evidence type="ECO:0008006" key="3">
    <source>
        <dbReference type="Google" id="ProtNLM"/>
    </source>
</evidence>
<feature type="transmembrane region" description="Helical" evidence="1">
    <location>
        <begin position="122"/>
        <end position="139"/>
    </location>
</feature>
<feature type="transmembrane region" description="Helical" evidence="1">
    <location>
        <begin position="57"/>
        <end position="74"/>
    </location>
</feature>
<evidence type="ECO:0000313" key="2">
    <source>
        <dbReference type="EMBL" id="SUZ93284.1"/>
    </source>
</evidence>
<name>A0A381RPV8_9ZZZZ</name>
<keyword evidence="1" id="KW-0472">Membrane</keyword>
<accession>A0A381RPV8</accession>
<dbReference type="AlphaFoldDB" id="A0A381RPV8"/>
<gene>
    <name evidence="2" type="ORF">METZ01_LOCUS46138</name>
</gene>
<evidence type="ECO:0000256" key="1">
    <source>
        <dbReference type="SAM" id="Phobius"/>
    </source>
</evidence>
<feature type="transmembrane region" description="Helical" evidence="1">
    <location>
        <begin position="95"/>
        <end position="116"/>
    </location>
</feature>
<feature type="transmembrane region" description="Helical" evidence="1">
    <location>
        <begin position="193"/>
        <end position="214"/>
    </location>
</feature>
<dbReference type="Pfam" id="PF06790">
    <property type="entry name" value="UPF0259"/>
    <property type="match status" value="1"/>
</dbReference>
<keyword evidence="1" id="KW-0812">Transmembrane</keyword>
<feature type="transmembrane region" description="Helical" evidence="1">
    <location>
        <begin position="160"/>
        <end position="187"/>
    </location>
</feature>
<organism evidence="2">
    <name type="scientific">marine metagenome</name>
    <dbReference type="NCBI Taxonomy" id="408172"/>
    <lineage>
        <taxon>unclassified sequences</taxon>
        <taxon>metagenomes</taxon>
        <taxon>ecological metagenomes</taxon>
    </lineage>
</organism>
<keyword evidence="1" id="KW-1133">Transmembrane helix</keyword>
<sequence length="228" mass="25677">MILDAFKFTNSLFSSHFSKYLVVVFPVFVIIFIAYLLLSSVQGNEFGTTTSFNYQELVTNLFIVYASILTILLTDDIYKERKRNVSSYFSIGALLYFKVFLISILSGIATVLGFILVILPGLYILGRITFASYLAVVFNERVFDSFKKSIEITQGKGWKVLGYILAMVVPLMLIMILALIGPAVLLLPGNMTAYMGITTVLTFFLTVYMTIYIYRLLLNLTNTSNESI</sequence>
<proteinExistence type="predicted"/>
<reference evidence="2" key="1">
    <citation type="submission" date="2018-05" db="EMBL/GenBank/DDBJ databases">
        <authorList>
            <person name="Lanie J.A."/>
            <person name="Ng W.-L."/>
            <person name="Kazmierczak K.M."/>
            <person name="Andrzejewski T.M."/>
            <person name="Davidsen T.M."/>
            <person name="Wayne K.J."/>
            <person name="Tettelin H."/>
            <person name="Glass J.I."/>
            <person name="Rusch D."/>
            <person name="Podicherti R."/>
            <person name="Tsui H.-C.T."/>
            <person name="Winkler M.E."/>
        </authorList>
    </citation>
    <scope>NUCLEOTIDE SEQUENCE</scope>
</reference>
<feature type="transmembrane region" description="Helical" evidence="1">
    <location>
        <begin position="20"/>
        <end position="37"/>
    </location>
</feature>
<dbReference type="EMBL" id="UINC01002133">
    <property type="protein sequence ID" value="SUZ93284.1"/>
    <property type="molecule type" value="Genomic_DNA"/>
</dbReference>
<protein>
    <recommendedName>
        <fullName evidence="3">Glycerophosphoryl diester phosphodiesterase membrane domain-containing protein</fullName>
    </recommendedName>
</protein>